<reference evidence="1 2" key="1">
    <citation type="submission" date="2024-01" db="EMBL/GenBank/DDBJ databases">
        <title>Genome assemblies of Stephania.</title>
        <authorList>
            <person name="Yang L."/>
        </authorList>
    </citation>
    <scope>NUCLEOTIDE SEQUENCE [LARGE SCALE GENOMIC DNA]</scope>
    <source>
        <strain evidence="1">JXDWG</strain>
        <tissue evidence="1">Leaf</tissue>
    </source>
</reference>
<sequence>MICFAFCCAWGAQSIRLSWITSAAHDGKFRLSFGDLAELKDQSEHPIKKKEQLEQDSA</sequence>
<dbReference type="AlphaFoldDB" id="A0AAP0PNR8"/>
<evidence type="ECO:0000313" key="1">
    <source>
        <dbReference type="EMBL" id="KAK9149244.1"/>
    </source>
</evidence>
<keyword evidence="2" id="KW-1185">Reference proteome</keyword>
<name>A0AAP0PNR8_9MAGN</name>
<dbReference type="Proteomes" id="UP001419268">
    <property type="component" value="Unassembled WGS sequence"/>
</dbReference>
<gene>
    <name evidence="1" type="ORF">Scep_008001</name>
</gene>
<accession>A0AAP0PNR8</accession>
<protein>
    <submittedName>
        <fullName evidence="1">Uncharacterized protein</fullName>
    </submittedName>
</protein>
<evidence type="ECO:0000313" key="2">
    <source>
        <dbReference type="Proteomes" id="UP001419268"/>
    </source>
</evidence>
<proteinExistence type="predicted"/>
<organism evidence="1 2">
    <name type="scientific">Stephania cephalantha</name>
    <dbReference type="NCBI Taxonomy" id="152367"/>
    <lineage>
        <taxon>Eukaryota</taxon>
        <taxon>Viridiplantae</taxon>
        <taxon>Streptophyta</taxon>
        <taxon>Embryophyta</taxon>
        <taxon>Tracheophyta</taxon>
        <taxon>Spermatophyta</taxon>
        <taxon>Magnoliopsida</taxon>
        <taxon>Ranunculales</taxon>
        <taxon>Menispermaceae</taxon>
        <taxon>Menispermoideae</taxon>
        <taxon>Cissampelideae</taxon>
        <taxon>Stephania</taxon>
    </lineage>
</organism>
<comment type="caution">
    <text evidence="1">The sequence shown here is derived from an EMBL/GenBank/DDBJ whole genome shotgun (WGS) entry which is preliminary data.</text>
</comment>
<dbReference type="EMBL" id="JBBNAG010000003">
    <property type="protein sequence ID" value="KAK9149244.1"/>
    <property type="molecule type" value="Genomic_DNA"/>
</dbReference>